<feature type="transmembrane region" description="Helical" evidence="1">
    <location>
        <begin position="12"/>
        <end position="29"/>
    </location>
</feature>
<accession>A0A9Q0LDT0</accession>
<name>A0A9Q0LDT0_ANAIG</name>
<organism evidence="2 3">
    <name type="scientific">Anaeramoeba ignava</name>
    <name type="common">Anaerobic marine amoeba</name>
    <dbReference type="NCBI Taxonomy" id="1746090"/>
    <lineage>
        <taxon>Eukaryota</taxon>
        <taxon>Metamonada</taxon>
        <taxon>Anaeramoebidae</taxon>
        <taxon>Anaeramoeba</taxon>
    </lineage>
</organism>
<evidence type="ECO:0000313" key="2">
    <source>
        <dbReference type="EMBL" id="KAJ5071027.1"/>
    </source>
</evidence>
<protein>
    <submittedName>
        <fullName evidence="2">Uncharacterized protein</fullName>
    </submittedName>
</protein>
<dbReference type="AlphaFoldDB" id="A0A9Q0LDT0"/>
<dbReference type="OrthoDB" id="17015at2759"/>
<keyword evidence="1" id="KW-0472">Membrane</keyword>
<dbReference type="SUPFAM" id="SSF53649">
    <property type="entry name" value="Alkaline phosphatase-like"/>
    <property type="match status" value="1"/>
</dbReference>
<feature type="transmembrane region" description="Helical" evidence="1">
    <location>
        <begin position="606"/>
        <end position="625"/>
    </location>
</feature>
<feature type="transmembrane region" description="Helical" evidence="1">
    <location>
        <begin position="511"/>
        <end position="528"/>
    </location>
</feature>
<feature type="transmembrane region" description="Helical" evidence="1">
    <location>
        <begin position="435"/>
        <end position="453"/>
    </location>
</feature>
<feature type="transmembrane region" description="Helical" evidence="1">
    <location>
        <begin position="721"/>
        <end position="740"/>
    </location>
</feature>
<feature type="transmembrane region" description="Helical" evidence="1">
    <location>
        <begin position="549"/>
        <end position="567"/>
    </location>
</feature>
<evidence type="ECO:0000256" key="1">
    <source>
        <dbReference type="SAM" id="Phobius"/>
    </source>
</evidence>
<feature type="transmembrane region" description="Helical" evidence="1">
    <location>
        <begin position="573"/>
        <end position="594"/>
    </location>
</feature>
<evidence type="ECO:0000313" key="3">
    <source>
        <dbReference type="Proteomes" id="UP001149090"/>
    </source>
</evidence>
<feature type="transmembrane region" description="Helical" evidence="1">
    <location>
        <begin position="656"/>
        <end position="681"/>
    </location>
</feature>
<feature type="transmembrane region" description="Helical" evidence="1">
    <location>
        <begin position="409"/>
        <end position="430"/>
    </location>
</feature>
<dbReference type="Proteomes" id="UP001149090">
    <property type="component" value="Unassembled WGS sequence"/>
</dbReference>
<keyword evidence="1" id="KW-0812">Transmembrane</keyword>
<keyword evidence="1" id="KW-1133">Transmembrane helix</keyword>
<sequence>MRKFEETFNNPKKILLLVCILLIQMLIFFRCLDKYNNFMNQGIPPTNQNINNLCACLKRILPTYEDHSIIFTVSVSGLKWSHAIFSCWWTGMPPTNYFATTINGDNLFQAINRASKSCSNQNQNQNQIQNQNQNQLENKNQNQNQNPNFKLKFVGTEWPLLTVLGGKEKINHLFDEIEIIKDQDCYPYIYPEIQDPIILNQKLKDVRSKNQSLIMYSSIFDHEAHDTETERLNFLDNSIVELFKKDTLINFIKENPDYLLILSSDHGDSLSQFHGESQTLPTKNIGFFLFYHPDFQYQKWIQIKDVDITATLTSFLKSVDIPFFSFGKIGNSYISRNLEDEYKIELMRNIIQLKNVANYYEKEIEPNFYYPHQNQNEFDQFLQSSSVETLSRIASLYRAILSSPFKQNYLFDMIFLIILCVSISLILLILNYENLIIETFTLIWTFWPLLTVWWQFKEYFINQKLFFPLSNLLLSLILIKIEPTYKFPILKIELLSAIILFINIFDPFSPSIYQKIGLIIISFIIYLFRNEPEHQMEIIQKSQTKLKQNKETIIVLILHIFIILFFITQDINWFYFLFDFHIFAFGFYSIIFGIMITSFIKKDTKIGVEALCWMIFILQNYYILYSDLFLGKQALDWNVDVTPGEVGITSWNLYPIFSAFLMFIGKTGTLIIPIIYSIIFLKNYIFSLLLLLLEVSISSLALIWGISIFNDEGTGPIVELFDLMIIYSIILIILILFHFFQEFRNFTQRNQNRNEIIEGII</sequence>
<dbReference type="InterPro" id="IPR017850">
    <property type="entry name" value="Alkaline_phosphatase_core_sf"/>
</dbReference>
<dbReference type="EMBL" id="JAPDFW010000092">
    <property type="protein sequence ID" value="KAJ5071027.1"/>
    <property type="molecule type" value="Genomic_DNA"/>
</dbReference>
<keyword evidence="3" id="KW-1185">Reference proteome</keyword>
<gene>
    <name evidence="2" type="ORF">M0811_02009</name>
</gene>
<feature type="transmembrane region" description="Helical" evidence="1">
    <location>
        <begin position="688"/>
        <end position="709"/>
    </location>
</feature>
<comment type="caution">
    <text evidence="2">The sequence shown here is derived from an EMBL/GenBank/DDBJ whole genome shotgun (WGS) entry which is preliminary data.</text>
</comment>
<reference evidence="2" key="1">
    <citation type="submission" date="2022-10" db="EMBL/GenBank/DDBJ databases">
        <title>Novel sulphate-reducing endosymbionts in the free-living metamonad Anaeramoeba.</title>
        <authorList>
            <person name="Jerlstrom-Hultqvist J."/>
            <person name="Cepicka I."/>
            <person name="Gallot-Lavallee L."/>
            <person name="Salas-Leiva D."/>
            <person name="Curtis B.A."/>
            <person name="Zahonova K."/>
            <person name="Pipaliya S."/>
            <person name="Dacks J."/>
            <person name="Roger A.J."/>
        </authorList>
    </citation>
    <scope>NUCLEOTIDE SEQUENCE</scope>
    <source>
        <strain evidence="2">BMAN</strain>
    </source>
</reference>
<proteinExistence type="predicted"/>